<evidence type="ECO:0000313" key="1">
    <source>
        <dbReference type="EMBL" id="GGL35060.1"/>
    </source>
</evidence>
<dbReference type="EMBL" id="BMMH01000016">
    <property type="protein sequence ID" value="GGL35060.1"/>
    <property type="molecule type" value="Genomic_DNA"/>
</dbReference>
<name>A0A917VY67_9NOCA</name>
<dbReference type="AlphaFoldDB" id="A0A917VY67"/>
<proteinExistence type="predicted"/>
<gene>
    <name evidence="1" type="ORF">GCM10011588_57260</name>
</gene>
<protein>
    <submittedName>
        <fullName evidence="1">Uncharacterized protein</fullName>
    </submittedName>
</protein>
<keyword evidence="2" id="KW-1185">Reference proteome</keyword>
<organism evidence="1 2">
    <name type="scientific">Nocardia jinanensis</name>
    <dbReference type="NCBI Taxonomy" id="382504"/>
    <lineage>
        <taxon>Bacteria</taxon>
        <taxon>Bacillati</taxon>
        <taxon>Actinomycetota</taxon>
        <taxon>Actinomycetes</taxon>
        <taxon>Mycobacteriales</taxon>
        <taxon>Nocardiaceae</taxon>
        <taxon>Nocardia</taxon>
    </lineage>
</organism>
<evidence type="ECO:0000313" key="2">
    <source>
        <dbReference type="Proteomes" id="UP000638263"/>
    </source>
</evidence>
<accession>A0A917VY67</accession>
<comment type="caution">
    <text evidence="1">The sequence shown here is derived from an EMBL/GenBank/DDBJ whole genome shotgun (WGS) entry which is preliminary data.</text>
</comment>
<reference evidence="1" key="1">
    <citation type="journal article" date="2014" name="Int. J. Syst. Evol. Microbiol.">
        <title>Complete genome sequence of Corynebacterium casei LMG S-19264T (=DSM 44701T), isolated from a smear-ripened cheese.</title>
        <authorList>
            <consortium name="US DOE Joint Genome Institute (JGI-PGF)"/>
            <person name="Walter F."/>
            <person name="Albersmeier A."/>
            <person name="Kalinowski J."/>
            <person name="Ruckert C."/>
        </authorList>
    </citation>
    <scope>NUCLEOTIDE SEQUENCE</scope>
    <source>
        <strain evidence="1">CGMCC 4.3508</strain>
    </source>
</reference>
<reference evidence="1" key="2">
    <citation type="submission" date="2020-09" db="EMBL/GenBank/DDBJ databases">
        <authorList>
            <person name="Sun Q."/>
            <person name="Zhou Y."/>
        </authorList>
    </citation>
    <scope>NUCLEOTIDE SEQUENCE</scope>
    <source>
        <strain evidence="1">CGMCC 4.3508</strain>
    </source>
</reference>
<dbReference type="Proteomes" id="UP000638263">
    <property type="component" value="Unassembled WGS sequence"/>
</dbReference>
<sequence length="63" mass="6465">MGAQFGLHRLVALTRGLVGADPLDLGLDICHAGILWFLSGSVGKSVCTPALVLIHQGKQPGTG</sequence>